<proteinExistence type="predicted"/>
<evidence type="ECO:0000313" key="3">
    <source>
        <dbReference type="Proteomes" id="UP000317289"/>
    </source>
</evidence>
<evidence type="ECO:0000313" key="2">
    <source>
        <dbReference type="EMBL" id="SMO58231.1"/>
    </source>
</evidence>
<name>A0A521CHL2_9FLAO</name>
<reference evidence="2 3" key="1">
    <citation type="submission" date="2017-05" db="EMBL/GenBank/DDBJ databases">
        <authorList>
            <person name="Varghese N."/>
            <person name="Submissions S."/>
        </authorList>
    </citation>
    <scope>NUCLEOTIDE SEQUENCE [LARGE SCALE GENOMIC DNA]</scope>
    <source>
        <strain evidence="2 3">DSM 19382</strain>
    </source>
</reference>
<dbReference type="Proteomes" id="UP000317289">
    <property type="component" value="Unassembled WGS sequence"/>
</dbReference>
<keyword evidence="4" id="KW-1185">Reference proteome</keyword>
<organism evidence="2 3">
    <name type="scientific">Flavobacterium resistens</name>
    <dbReference type="NCBI Taxonomy" id="443612"/>
    <lineage>
        <taxon>Bacteria</taxon>
        <taxon>Pseudomonadati</taxon>
        <taxon>Bacteroidota</taxon>
        <taxon>Flavobacteriia</taxon>
        <taxon>Flavobacteriales</taxon>
        <taxon>Flavobacteriaceae</taxon>
        <taxon>Flavobacterium</taxon>
    </lineage>
</organism>
<dbReference type="OrthoDB" id="1187639at2"/>
<sequence>MKNSQKKNTIFILFGLFLNIISTYSQNNSNTISIHNLFDKTVENENLPIFNGPRYINYYRSLDNTHCYYISGNFISGDLNYQNQSYYNVDLKYDINNDVLVLKPIGKFDYLGISLIKDNVGSFKIYDKQFININFNNPSCPAFMNGYYQEIIFSKDNILYIKHHKNRTKVIDNKSIAEGSNQSTTDSFIEKNEFVLKYKNAYYKIASKNDVIKIFPEYKSKIKDFYSNNDQLEESDNKVFIENLIKEINNFLVPESN</sequence>
<protein>
    <submittedName>
        <fullName evidence="2">Uncharacterized protein</fullName>
    </submittedName>
</protein>
<evidence type="ECO:0000313" key="1">
    <source>
        <dbReference type="EMBL" id="MRX66582.1"/>
    </source>
</evidence>
<dbReference type="EMBL" id="WKKG01000001">
    <property type="protein sequence ID" value="MRX66582.1"/>
    <property type="molecule type" value="Genomic_DNA"/>
</dbReference>
<reference evidence="1 4" key="2">
    <citation type="submission" date="2019-11" db="EMBL/GenBank/DDBJ databases">
        <title>Flavobacterium resistens genome.</title>
        <authorList>
            <person name="Wilson V.M."/>
            <person name="Newman J.D."/>
        </authorList>
    </citation>
    <scope>NUCLEOTIDE SEQUENCE [LARGE SCALE GENOMIC DNA]</scope>
    <source>
        <strain evidence="1 4">DSM 19382</strain>
    </source>
</reference>
<dbReference type="Proteomes" id="UP000468990">
    <property type="component" value="Unassembled WGS sequence"/>
</dbReference>
<dbReference type="RefSeq" id="WP_142450227.1">
    <property type="nucleotide sequence ID" value="NZ_FXTA01000002.1"/>
</dbReference>
<accession>A0A521CHL2</accession>
<gene>
    <name evidence="1" type="ORF">GJU42_01250</name>
    <name evidence="2" type="ORF">SAMN06265349_102488</name>
</gene>
<evidence type="ECO:0000313" key="4">
    <source>
        <dbReference type="Proteomes" id="UP000468990"/>
    </source>
</evidence>
<dbReference type="EMBL" id="FXTA01000002">
    <property type="protein sequence ID" value="SMO58231.1"/>
    <property type="molecule type" value="Genomic_DNA"/>
</dbReference>
<dbReference type="AlphaFoldDB" id="A0A521CHL2"/>